<dbReference type="AlphaFoldDB" id="A0A7S9LQS0"/>
<evidence type="ECO:0000313" key="1">
    <source>
        <dbReference type="EMBL" id="QPH53389.1"/>
    </source>
</evidence>
<dbReference type="RefSeq" id="WP_196102598.1">
    <property type="nucleotide sequence ID" value="NZ_CP064942.1"/>
</dbReference>
<reference evidence="1 2" key="1">
    <citation type="submission" date="2020-11" db="EMBL/GenBank/DDBJ databases">
        <title>Description of Pontivivens ytuae sp. nov. isolated from deep sea sediment of Mariana Trench.</title>
        <authorList>
            <person name="Wang Z."/>
            <person name="Sun Q.-L."/>
            <person name="Xu X.-D."/>
            <person name="Tang Y.-Z."/>
            <person name="Zhang J."/>
        </authorList>
    </citation>
    <scope>NUCLEOTIDE SEQUENCE [LARGE SCALE GENOMIC DNA]</scope>
    <source>
        <strain evidence="1 2">MT2928</strain>
    </source>
</reference>
<dbReference type="EMBL" id="CP064942">
    <property type="protein sequence ID" value="QPH53389.1"/>
    <property type="molecule type" value="Genomic_DNA"/>
</dbReference>
<evidence type="ECO:0000313" key="2">
    <source>
        <dbReference type="Proteomes" id="UP000594800"/>
    </source>
</evidence>
<gene>
    <name evidence="1" type="ORF">I0K15_16610</name>
</gene>
<keyword evidence="2" id="KW-1185">Reference proteome</keyword>
<accession>A0A7S9LQS0</accession>
<dbReference type="KEGG" id="poz:I0K15_16610"/>
<proteinExistence type="predicted"/>
<sequence>MRASFASQAVACERLGSPLTAQICRVAPAALEVGGPLAAAILGWKGDPVADALALRLCGALHALSWEDADLAAVYPPAKVDDARMEAVLRDVFQRRSVWLFPWLNSAPQTNEVNRSAVLIGGLLHVAARDPRPIELLELGASGGLNQVPDLYRYRLGGSLRWGEPSAPVALDSQWRGAVPPMEAPLKVVAREGCDIAPIDVTDAAARRRMEAYIWPDQTARLVRIRAALEFAAHNPPKIAQMGAADFLADRLSRPLAEDRQRVVIHSIMWQYMPAEEQARAEEAIRAAGTTGNLSWLRLEPDEVRGSAAVQLTTFPEGETQELGRGDFHGAWAEWHETPKLV</sequence>
<dbReference type="Pfam" id="PF10094">
    <property type="entry name" value="DUF2332"/>
    <property type="match status" value="1"/>
</dbReference>
<name>A0A7S9LQS0_9RHOB</name>
<protein>
    <submittedName>
        <fullName evidence="1">DUF2332 domain-containing protein</fullName>
    </submittedName>
</protein>
<dbReference type="InterPro" id="IPR011200">
    <property type="entry name" value="UCP012608"/>
</dbReference>
<dbReference type="PIRSF" id="PIRSF012608">
    <property type="entry name" value="UCP012608"/>
    <property type="match status" value="1"/>
</dbReference>
<organism evidence="1 2">
    <name type="scientific">Pontivivens ytuae</name>
    <dbReference type="NCBI Taxonomy" id="2789856"/>
    <lineage>
        <taxon>Bacteria</taxon>
        <taxon>Pseudomonadati</taxon>
        <taxon>Pseudomonadota</taxon>
        <taxon>Alphaproteobacteria</taxon>
        <taxon>Rhodobacterales</taxon>
        <taxon>Paracoccaceae</taxon>
        <taxon>Pontivivens</taxon>
    </lineage>
</organism>
<dbReference type="Proteomes" id="UP000594800">
    <property type="component" value="Chromosome"/>
</dbReference>